<evidence type="ECO:0000256" key="3">
    <source>
        <dbReference type="ARBA" id="ARBA00022692"/>
    </source>
</evidence>
<dbReference type="EMBL" id="CANHGI010000003">
    <property type="protein sequence ID" value="CAI5444567.1"/>
    <property type="molecule type" value="Genomic_DNA"/>
</dbReference>
<dbReference type="InterPro" id="IPR036259">
    <property type="entry name" value="MFS_trans_sf"/>
</dbReference>
<proteinExistence type="inferred from homology"/>
<reference evidence="10" key="1">
    <citation type="submission" date="2022-11" db="EMBL/GenBank/DDBJ databases">
        <authorList>
            <person name="Kikuchi T."/>
        </authorList>
    </citation>
    <scope>NUCLEOTIDE SEQUENCE</scope>
    <source>
        <strain evidence="10">PS1010</strain>
    </source>
</reference>
<dbReference type="GO" id="GO:0016020">
    <property type="term" value="C:membrane"/>
    <property type="evidence" value="ECO:0007669"/>
    <property type="project" value="UniProtKB-SubCell"/>
</dbReference>
<evidence type="ECO:0000313" key="10">
    <source>
        <dbReference type="EMBL" id="CAI5444567.1"/>
    </source>
</evidence>
<evidence type="ECO:0000313" key="11">
    <source>
        <dbReference type="Proteomes" id="UP001152747"/>
    </source>
</evidence>
<evidence type="ECO:0000256" key="1">
    <source>
        <dbReference type="ARBA" id="ARBA00004141"/>
    </source>
</evidence>
<dbReference type="PANTHER" id="PTHR23505:SF79">
    <property type="entry name" value="PROTEIN SPINSTER"/>
    <property type="match status" value="1"/>
</dbReference>
<evidence type="ECO:0000259" key="9">
    <source>
        <dbReference type="PROSITE" id="PS50850"/>
    </source>
</evidence>
<evidence type="ECO:0000256" key="8">
    <source>
        <dbReference type="SAM" id="Phobius"/>
    </source>
</evidence>
<feature type="compositionally biased region" description="Basic and acidic residues" evidence="7">
    <location>
        <begin position="497"/>
        <end position="506"/>
    </location>
</feature>
<feature type="domain" description="Major facilitator superfamily (MFS) profile" evidence="9">
    <location>
        <begin position="1"/>
        <end position="391"/>
    </location>
</feature>
<dbReference type="InterPro" id="IPR044770">
    <property type="entry name" value="MFS_spinster-like"/>
</dbReference>
<accession>A0A9P1IJV7</accession>
<feature type="transmembrane region" description="Helical" evidence="8">
    <location>
        <begin position="212"/>
        <end position="235"/>
    </location>
</feature>
<dbReference type="SUPFAM" id="SSF103473">
    <property type="entry name" value="MFS general substrate transporter"/>
    <property type="match status" value="1"/>
</dbReference>
<dbReference type="InterPro" id="IPR020846">
    <property type="entry name" value="MFS_dom"/>
</dbReference>
<dbReference type="InterPro" id="IPR011701">
    <property type="entry name" value="MFS"/>
</dbReference>
<comment type="subcellular location">
    <subcellularLocation>
        <location evidence="1">Membrane</location>
        <topology evidence="1">Multi-pass membrane protein</topology>
    </subcellularLocation>
</comment>
<comment type="similarity">
    <text evidence="6">Belongs to the major facilitator superfamily. Spinster (TC 2.A.1.49) family.</text>
</comment>
<feature type="transmembrane region" description="Helical" evidence="8">
    <location>
        <begin position="167"/>
        <end position="187"/>
    </location>
</feature>
<protein>
    <recommendedName>
        <fullName evidence="9">Major facilitator superfamily (MFS) profile domain-containing protein</fullName>
    </recommendedName>
</protein>
<dbReference type="CDD" id="cd17328">
    <property type="entry name" value="MFS_spinster_like"/>
    <property type="match status" value="1"/>
</dbReference>
<dbReference type="AlphaFoldDB" id="A0A9P1IJV7"/>
<feature type="transmembrane region" description="Helical" evidence="8">
    <location>
        <begin position="18"/>
        <end position="36"/>
    </location>
</feature>
<dbReference type="OrthoDB" id="6770063at2759"/>
<sequence length="522" mass="57802">MIAAPIFGFFGDRYNRKFLMMIGMIIWIMAVIASSFCKPGHYLLFLTCRAVVGIGEASYSTIAPTIISDLFQGKTRSRIFMMFYFAVPVGSGLGFICGSEIALLTNSWQWGVRFSPFIGAICLLLMFFLLDEPVRGACDGATQESGADDEDRGFWSDCKYLFGIKTYVFMVLGTTTSFFSVGCFSWWTPGFLGYASATIQNVPVVTDSELSYINTMFGIVTCIAGLLGVAVGTFVARAWTEGKGCFSYCQSARADVYICALSMFIALPFLFFGIVVSEYSINWSLLLLYFAIMSMCMNWAVCVDVIMYCVVPSRRSTAMAVDTMIAHLFGDASSPYLVGLIADALCESNTAYGHYFALQKALYVPCFVLILAGTCYGLGAFTVENDKRECEFAMGANPAQPANSPEDRNNLVVPQNEVVDDDEDEEGPQLANHHNLQQLEEEEDLINFEETGDDVEVIENCVENCQNLDFLPPVIPWQWNDEQVRPKSGQFVEEEQFDMRNLKDADESSSEDENVGGTSSNS</sequence>
<feature type="transmembrane region" description="Helical" evidence="8">
    <location>
        <begin position="362"/>
        <end position="383"/>
    </location>
</feature>
<evidence type="ECO:0000256" key="7">
    <source>
        <dbReference type="SAM" id="MobiDB-lite"/>
    </source>
</evidence>
<keyword evidence="4 8" id="KW-1133">Transmembrane helix</keyword>
<dbReference type="Proteomes" id="UP001152747">
    <property type="component" value="Unassembled WGS sequence"/>
</dbReference>
<comment type="caution">
    <text evidence="10">The sequence shown here is derived from an EMBL/GenBank/DDBJ whole genome shotgun (WGS) entry which is preliminary data.</text>
</comment>
<name>A0A9P1IJV7_9PELO</name>
<evidence type="ECO:0000256" key="2">
    <source>
        <dbReference type="ARBA" id="ARBA00022448"/>
    </source>
</evidence>
<keyword evidence="11" id="KW-1185">Reference proteome</keyword>
<feature type="transmembrane region" description="Helical" evidence="8">
    <location>
        <begin position="110"/>
        <end position="130"/>
    </location>
</feature>
<keyword evidence="5 8" id="KW-0472">Membrane</keyword>
<keyword evidence="2" id="KW-0813">Transport</keyword>
<feature type="region of interest" description="Disordered" evidence="7">
    <location>
        <begin position="487"/>
        <end position="522"/>
    </location>
</feature>
<feature type="transmembrane region" description="Helical" evidence="8">
    <location>
        <begin position="323"/>
        <end position="342"/>
    </location>
</feature>
<organism evidence="10 11">
    <name type="scientific">Caenorhabditis angaria</name>
    <dbReference type="NCBI Taxonomy" id="860376"/>
    <lineage>
        <taxon>Eukaryota</taxon>
        <taxon>Metazoa</taxon>
        <taxon>Ecdysozoa</taxon>
        <taxon>Nematoda</taxon>
        <taxon>Chromadorea</taxon>
        <taxon>Rhabditida</taxon>
        <taxon>Rhabditina</taxon>
        <taxon>Rhabditomorpha</taxon>
        <taxon>Rhabditoidea</taxon>
        <taxon>Rhabditidae</taxon>
        <taxon>Peloderinae</taxon>
        <taxon>Caenorhabditis</taxon>
    </lineage>
</organism>
<evidence type="ECO:0000256" key="4">
    <source>
        <dbReference type="ARBA" id="ARBA00022989"/>
    </source>
</evidence>
<evidence type="ECO:0000256" key="5">
    <source>
        <dbReference type="ARBA" id="ARBA00023136"/>
    </source>
</evidence>
<keyword evidence="3 8" id="KW-0812">Transmembrane</keyword>
<dbReference type="PROSITE" id="PS50850">
    <property type="entry name" value="MFS"/>
    <property type="match status" value="1"/>
</dbReference>
<evidence type="ECO:0000256" key="6">
    <source>
        <dbReference type="ARBA" id="ARBA00024338"/>
    </source>
</evidence>
<gene>
    <name evidence="10" type="ORF">CAMP_LOCUS7204</name>
</gene>
<feature type="transmembrane region" description="Helical" evidence="8">
    <location>
        <begin position="79"/>
        <end position="104"/>
    </location>
</feature>
<feature type="transmembrane region" description="Helical" evidence="8">
    <location>
        <begin position="288"/>
        <end position="311"/>
    </location>
</feature>
<dbReference type="Pfam" id="PF07690">
    <property type="entry name" value="MFS_1"/>
    <property type="match status" value="1"/>
</dbReference>
<feature type="transmembrane region" description="Helical" evidence="8">
    <location>
        <begin position="256"/>
        <end position="276"/>
    </location>
</feature>
<dbReference type="GO" id="GO:0022857">
    <property type="term" value="F:transmembrane transporter activity"/>
    <property type="evidence" value="ECO:0007669"/>
    <property type="project" value="InterPro"/>
</dbReference>
<dbReference type="PANTHER" id="PTHR23505">
    <property type="entry name" value="SPINSTER"/>
    <property type="match status" value="1"/>
</dbReference>
<dbReference type="Gene3D" id="1.20.1250.20">
    <property type="entry name" value="MFS general substrate transporter like domains"/>
    <property type="match status" value="1"/>
</dbReference>